<evidence type="ECO:0000313" key="4">
    <source>
        <dbReference type="Proteomes" id="UP001139347"/>
    </source>
</evidence>
<accession>A0A9X1WTC0</accession>
<feature type="transmembrane region" description="Helical" evidence="1">
    <location>
        <begin position="71"/>
        <end position="93"/>
    </location>
</feature>
<keyword evidence="1" id="KW-0472">Membrane</keyword>
<keyword evidence="1" id="KW-0812">Transmembrane</keyword>
<organism evidence="3 4">
    <name type="scientific">Paenibacillus mangrovi</name>
    <dbReference type="NCBI Taxonomy" id="2931978"/>
    <lineage>
        <taxon>Bacteria</taxon>
        <taxon>Bacillati</taxon>
        <taxon>Bacillota</taxon>
        <taxon>Bacilli</taxon>
        <taxon>Bacillales</taxon>
        <taxon>Paenibacillaceae</taxon>
        <taxon>Paenibacillus</taxon>
    </lineage>
</organism>
<sequence>MKMKLVSFGILLLCALLLVPTIAFAENKVGYVITTGRIWSTVDAFVGLMNAIFAGLSLSRSIRRIGNGGRNGAIISVVVALVVIVYALIHMTMFPGDFGTGDGRAAAVIAIVTGIISIVFAGITLIRSRRAG</sequence>
<dbReference type="AlphaFoldDB" id="A0A9X1WTC0"/>
<reference evidence="3" key="1">
    <citation type="submission" date="2022-04" db="EMBL/GenBank/DDBJ databases">
        <title>Paenibacillus mangrovi sp. nov., a novel endophytic bacterium isolated from bark of Kandelia candel.</title>
        <authorList>
            <person name="Tuo L."/>
        </authorList>
    </citation>
    <scope>NUCLEOTIDE SEQUENCE</scope>
    <source>
        <strain evidence="3">KQZ6P-2</strain>
    </source>
</reference>
<keyword evidence="2" id="KW-0732">Signal</keyword>
<name>A0A9X1WTC0_9BACL</name>
<feature type="signal peptide" evidence="2">
    <location>
        <begin position="1"/>
        <end position="25"/>
    </location>
</feature>
<feature type="transmembrane region" description="Helical" evidence="1">
    <location>
        <begin position="105"/>
        <end position="126"/>
    </location>
</feature>
<dbReference type="EMBL" id="JALIRP010000013">
    <property type="protein sequence ID" value="MCJ8014633.1"/>
    <property type="molecule type" value="Genomic_DNA"/>
</dbReference>
<dbReference type="InterPro" id="IPR045770">
    <property type="entry name" value="DUF6223"/>
</dbReference>
<evidence type="ECO:0000313" key="3">
    <source>
        <dbReference type="EMBL" id="MCJ8014633.1"/>
    </source>
</evidence>
<evidence type="ECO:0000256" key="2">
    <source>
        <dbReference type="SAM" id="SignalP"/>
    </source>
</evidence>
<protein>
    <submittedName>
        <fullName evidence="3">DUF6223 family protein</fullName>
    </submittedName>
</protein>
<evidence type="ECO:0000256" key="1">
    <source>
        <dbReference type="SAM" id="Phobius"/>
    </source>
</evidence>
<dbReference type="RefSeq" id="WP_244729587.1">
    <property type="nucleotide sequence ID" value="NZ_JALIRP010000013.1"/>
</dbReference>
<feature type="transmembrane region" description="Helical" evidence="1">
    <location>
        <begin position="41"/>
        <end position="59"/>
    </location>
</feature>
<dbReference type="Pfam" id="PF19733">
    <property type="entry name" value="DUF6223"/>
    <property type="match status" value="1"/>
</dbReference>
<dbReference type="Proteomes" id="UP001139347">
    <property type="component" value="Unassembled WGS sequence"/>
</dbReference>
<comment type="caution">
    <text evidence="3">The sequence shown here is derived from an EMBL/GenBank/DDBJ whole genome shotgun (WGS) entry which is preliminary data.</text>
</comment>
<keyword evidence="1" id="KW-1133">Transmembrane helix</keyword>
<feature type="chain" id="PRO_5040807817" evidence="2">
    <location>
        <begin position="26"/>
        <end position="132"/>
    </location>
</feature>
<gene>
    <name evidence="3" type="ORF">MUG84_23385</name>
</gene>
<proteinExistence type="predicted"/>
<keyword evidence="4" id="KW-1185">Reference proteome</keyword>